<dbReference type="InterPro" id="IPR037914">
    <property type="entry name" value="SpoVT-AbrB_sf"/>
</dbReference>
<feature type="domain" description="SpoVT-AbrB" evidence="1">
    <location>
        <begin position="4"/>
        <end position="49"/>
    </location>
</feature>
<dbReference type="PANTHER" id="PTHR34860:SF7">
    <property type="entry name" value="TRANSCRIPTION REGULATOR, SPOVT_ABRB FAMILY"/>
    <property type="match status" value="1"/>
</dbReference>
<evidence type="ECO:0000313" key="4">
    <source>
        <dbReference type="Proteomes" id="UP000296216"/>
    </source>
</evidence>
<accession>A0A4D6GT04</accession>
<dbReference type="RefSeq" id="WP_136361361.1">
    <property type="nucleotide sequence ID" value="NZ_VRYN01000004.1"/>
</dbReference>
<protein>
    <submittedName>
        <fullName evidence="2">Antitoxin VapB-like protein</fullName>
    </submittedName>
    <submittedName>
        <fullName evidence="3">Looped-hinge helix DNA binding domain-containing protein, AbrB family</fullName>
    </submittedName>
</protein>
<gene>
    <name evidence="3" type="ORF">APQ99_01849</name>
    <name evidence="2" type="ORF">HBSAL_06140</name>
</gene>
<reference evidence="2 4" key="1">
    <citation type="journal article" date="2019" name="Microbiol. Resour. Announc.">
        <title>The Genome Sequence of the Halobacterium salinarum Type Strain Is Closely Related to That of Laboratory Strains NRC-1 and R1.</title>
        <authorList>
            <person name="Pfeiffer F."/>
            <person name="Marchfelder A."/>
            <person name="Habermann B."/>
            <person name="Dyall-Smith M.L."/>
        </authorList>
    </citation>
    <scope>NUCLEOTIDE SEQUENCE [LARGE SCALE GENOMIC DNA]</scope>
    <source>
        <strain evidence="2">91-R6</strain>
        <strain evidence="4">ATCC 33171 / DSM 3754 / JCM 8978 / NBRC 102687 / NCIMB 764 / 91-R6</strain>
    </source>
</reference>
<evidence type="ECO:0000259" key="1">
    <source>
        <dbReference type="PROSITE" id="PS51740"/>
    </source>
</evidence>
<dbReference type="InterPro" id="IPR007159">
    <property type="entry name" value="SpoVT-AbrB_dom"/>
</dbReference>
<organism evidence="2 4">
    <name type="scientific">Halobacterium salinarum (strain ATCC 33171 / DSM 3754 / JCM 8978 / NBRC 102687 / NCIMB 764 / 91-R6)</name>
    <dbReference type="NCBI Taxonomy" id="2597657"/>
    <lineage>
        <taxon>Archaea</taxon>
        <taxon>Methanobacteriati</taxon>
        <taxon>Methanobacteriota</taxon>
        <taxon>Stenosarchaea group</taxon>
        <taxon>Halobacteria</taxon>
        <taxon>Halobacteriales</taxon>
        <taxon>Halobacteriaceae</taxon>
        <taxon>Halobacterium</taxon>
    </lineage>
</organism>
<reference evidence="2" key="3">
    <citation type="journal article" name="MicrobiologyOpen">
        <title>Whole-genome comparison between the type strain of Halobacterium salinarum (DSM 3754(T)) and the laboratory strains R1 and NRC-1.</title>
        <authorList>
            <person name="Pfeiffer F."/>
            <person name="Losensky G."/>
            <person name="Marchfelder A."/>
            <person name="Habermann B."/>
            <person name="Dyall-Smith M."/>
        </authorList>
    </citation>
    <scope>NUCLEOTIDE SEQUENCE</scope>
    <source>
        <strain evidence="2">91-R6</strain>
    </source>
</reference>
<dbReference type="EMBL" id="CP038631">
    <property type="protein sequence ID" value="QCC44890.1"/>
    <property type="molecule type" value="Genomic_DNA"/>
</dbReference>
<name>A0A4D6GT04_HALS9</name>
<dbReference type="PANTHER" id="PTHR34860">
    <property type="entry name" value="REPRESSOR-LIKE PROTEIN SSO7C3"/>
    <property type="match status" value="1"/>
</dbReference>
<proteinExistence type="predicted"/>
<dbReference type="EMBL" id="VRYN01000004">
    <property type="protein sequence ID" value="TYO75526.1"/>
    <property type="molecule type" value="Genomic_DNA"/>
</dbReference>
<sequence length="88" mass="9853">MSEGERRTVGERGQITLPKGFREAYDIRGGDEVVVRDDDGRLVIEKPVTREDLAEGYRQRAERNAALADEFDGVSTEANEELGDAPDW</sequence>
<dbReference type="Gene3D" id="2.10.260.10">
    <property type="match status" value="1"/>
</dbReference>
<evidence type="ECO:0000313" key="5">
    <source>
        <dbReference type="Proteomes" id="UP000323075"/>
    </source>
</evidence>
<dbReference type="InterPro" id="IPR052975">
    <property type="entry name" value="Repressor-like_regulatory"/>
</dbReference>
<dbReference type="Proteomes" id="UP000323075">
    <property type="component" value="Unassembled WGS sequence"/>
</dbReference>
<dbReference type="Proteomes" id="UP000296216">
    <property type="component" value="Chromosome"/>
</dbReference>
<evidence type="ECO:0000313" key="2">
    <source>
        <dbReference type="EMBL" id="QCC44890.1"/>
    </source>
</evidence>
<dbReference type="GO" id="GO:0003677">
    <property type="term" value="F:DNA binding"/>
    <property type="evidence" value="ECO:0007669"/>
    <property type="project" value="InterPro"/>
</dbReference>
<dbReference type="SUPFAM" id="SSF89447">
    <property type="entry name" value="AbrB/MazE/MraZ-like"/>
    <property type="match status" value="1"/>
</dbReference>
<evidence type="ECO:0000313" key="3">
    <source>
        <dbReference type="EMBL" id="TYO75526.1"/>
    </source>
</evidence>
<dbReference type="SMART" id="SM00966">
    <property type="entry name" value="SpoVT_AbrB"/>
    <property type="match status" value="1"/>
</dbReference>
<dbReference type="NCBIfam" id="TIGR01439">
    <property type="entry name" value="lp_hng_hel_AbrB"/>
    <property type="match status" value="1"/>
</dbReference>
<dbReference type="GeneID" id="39855071"/>
<dbReference type="Pfam" id="PF04014">
    <property type="entry name" value="MazE_antitoxin"/>
    <property type="match status" value="1"/>
</dbReference>
<dbReference type="AlphaFoldDB" id="A0A4D6GT04"/>
<dbReference type="PROSITE" id="PS51740">
    <property type="entry name" value="SPOVT_ABRB"/>
    <property type="match status" value="1"/>
</dbReference>
<reference evidence="3 5" key="2">
    <citation type="submission" date="2019-07" db="EMBL/GenBank/DDBJ databases">
        <title>Genomic Encyclopedia of Archaeal and Bacterial Type Strains, Phase II (KMG-II): from individual species to whole genera.</title>
        <authorList>
            <person name="Goeker M."/>
        </authorList>
    </citation>
    <scope>NUCLEOTIDE SEQUENCE [LARGE SCALE GENOMIC DNA]</scope>
    <source>
        <strain evidence="3 5">DSM 3754</strain>
    </source>
</reference>